<comment type="caution">
    <text evidence="2">The sequence shown here is derived from an EMBL/GenBank/DDBJ whole genome shotgun (WGS) entry which is preliminary data.</text>
</comment>
<dbReference type="EMBL" id="CAKXAJ010025321">
    <property type="protein sequence ID" value="CAH2238095.1"/>
    <property type="molecule type" value="Genomic_DNA"/>
</dbReference>
<organism evidence="2 3">
    <name type="scientific">Pararge aegeria aegeria</name>
    <dbReference type="NCBI Taxonomy" id="348720"/>
    <lineage>
        <taxon>Eukaryota</taxon>
        <taxon>Metazoa</taxon>
        <taxon>Ecdysozoa</taxon>
        <taxon>Arthropoda</taxon>
        <taxon>Hexapoda</taxon>
        <taxon>Insecta</taxon>
        <taxon>Pterygota</taxon>
        <taxon>Neoptera</taxon>
        <taxon>Endopterygota</taxon>
        <taxon>Lepidoptera</taxon>
        <taxon>Glossata</taxon>
        <taxon>Ditrysia</taxon>
        <taxon>Papilionoidea</taxon>
        <taxon>Nymphalidae</taxon>
        <taxon>Satyrinae</taxon>
        <taxon>Satyrini</taxon>
        <taxon>Parargina</taxon>
        <taxon>Pararge</taxon>
    </lineage>
</organism>
<proteinExistence type="predicted"/>
<sequence>MTRRRPESPHLHDDARDSRPPPTTAPARDSTHQLPFILEDSASTESLTINLVITCENRRKEIANLSS</sequence>
<protein>
    <submittedName>
        <fullName evidence="2">Jg18478 protein</fullName>
    </submittedName>
</protein>
<dbReference type="AlphaFoldDB" id="A0A8S4RLE4"/>
<evidence type="ECO:0000313" key="2">
    <source>
        <dbReference type="EMBL" id="CAH2238095.1"/>
    </source>
</evidence>
<evidence type="ECO:0000256" key="1">
    <source>
        <dbReference type="SAM" id="MobiDB-lite"/>
    </source>
</evidence>
<feature type="compositionally biased region" description="Basic and acidic residues" evidence="1">
    <location>
        <begin position="1"/>
        <end position="19"/>
    </location>
</feature>
<accession>A0A8S4RLE4</accession>
<gene>
    <name evidence="2" type="primary">jg18478</name>
    <name evidence="2" type="ORF">PAEG_LOCUS15248</name>
</gene>
<dbReference type="Proteomes" id="UP000838756">
    <property type="component" value="Unassembled WGS sequence"/>
</dbReference>
<name>A0A8S4RLE4_9NEOP</name>
<evidence type="ECO:0000313" key="3">
    <source>
        <dbReference type="Proteomes" id="UP000838756"/>
    </source>
</evidence>
<keyword evidence="3" id="KW-1185">Reference proteome</keyword>
<dbReference type="OrthoDB" id="7475831at2759"/>
<reference evidence="2" key="1">
    <citation type="submission" date="2022-03" db="EMBL/GenBank/DDBJ databases">
        <authorList>
            <person name="Lindestad O."/>
        </authorList>
    </citation>
    <scope>NUCLEOTIDE SEQUENCE</scope>
</reference>
<feature type="region of interest" description="Disordered" evidence="1">
    <location>
        <begin position="1"/>
        <end position="33"/>
    </location>
</feature>